<protein>
    <submittedName>
        <fullName evidence="7">2,3-bisphosphoglycerate-independent phosphoglycerate mutase</fullName>
        <ecNumber evidence="7">5.4.2.12</ecNumber>
    </submittedName>
    <submittedName>
        <fullName evidence="8">Phosphonopyruvate decarboxylase</fullName>
    </submittedName>
</protein>
<comment type="function">
    <text evidence="2">Catalyzes the interconversion of 2-phosphoglycerate and 3-phosphoglycerate.</text>
</comment>
<dbReference type="EMBL" id="DSFH01000056">
    <property type="protein sequence ID" value="HEW64294.1"/>
    <property type="molecule type" value="Genomic_DNA"/>
</dbReference>
<dbReference type="GO" id="GO:0006096">
    <property type="term" value="P:glycolytic process"/>
    <property type="evidence" value="ECO:0007669"/>
    <property type="project" value="UniProtKB-KW"/>
</dbReference>
<comment type="pathway">
    <text evidence="3">Carbohydrate degradation.</text>
</comment>
<accession>A0A2J6N3T4</accession>
<evidence type="ECO:0000256" key="5">
    <source>
        <dbReference type="ARBA" id="ARBA00023152"/>
    </source>
</evidence>
<comment type="catalytic activity">
    <reaction evidence="1">
        <text>(2R)-2-phosphoglycerate = (2R)-3-phosphoglycerate</text>
        <dbReference type="Rhea" id="RHEA:15901"/>
        <dbReference type="ChEBI" id="CHEBI:58272"/>
        <dbReference type="ChEBI" id="CHEBI:58289"/>
        <dbReference type="EC" id="5.4.2.12"/>
    </reaction>
</comment>
<dbReference type="InterPro" id="IPR006124">
    <property type="entry name" value="Metalloenzyme"/>
</dbReference>
<organism evidence="8 9">
    <name type="scientific">Fervidicoccus fontis</name>
    <dbReference type="NCBI Taxonomy" id="683846"/>
    <lineage>
        <taxon>Archaea</taxon>
        <taxon>Thermoproteota</taxon>
        <taxon>Thermoprotei</taxon>
        <taxon>Fervidicoccales</taxon>
        <taxon>Fervidicoccaceae</taxon>
        <taxon>Fervidicoccus</taxon>
    </lineage>
</organism>
<evidence type="ECO:0000256" key="2">
    <source>
        <dbReference type="ARBA" id="ARBA00002315"/>
    </source>
</evidence>
<dbReference type="InterPro" id="IPR042253">
    <property type="entry name" value="Pglycerate_mutase_ApgM_sf"/>
</dbReference>
<gene>
    <name evidence="7" type="primary">apgM</name>
    <name evidence="8" type="ORF">C0188_01445</name>
    <name evidence="7" type="ORF">ENO39_04480</name>
</gene>
<comment type="similarity">
    <text evidence="4">Belongs to the BPG-independent phosphoglycerate mutase family. A-PGAM subfamily.</text>
</comment>
<evidence type="ECO:0000259" key="6">
    <source>
        <dbReference type="Pfam" id="PF01676"/>
    </source>
</evidence>
<evidence type="ECO:0000313" key="7">
    <source>
        <dbReference type="EMBL" id="HEW64294.1"/>
    </source>
</evidence>
<comment type="caution">
    <text evidence="8">The sequence shown here is derived from an EMBL/GenBank/DDBJ whole genome shotgun (WGS) entry which is preliminary data.</text>
</comment>
<dbReference type="Pfam" id="PF01676">
    <property type="entry name" value="Metalloenzyme"/>
    <property type="match status" value="1"/>
</dbReference>
<dbReference type="NCBIfam" id="TIGR00306">
    <property type="entry name" value="apgM"/>
    <property type="match status" value="1"/>
</dbReference>
<dbReference type="SUPFAM" id="SSF53649">
    <property type="entry name" value="Alkaline phosphatase-like"/>
    <property type="match status" value="1"/>
</dbReference>
<sequence length="426" mass="46637">MKLVYLVLDGAAGDPNLGKTAYMIADKPNLDSLAYKGKCGLMYVIGKGIAPESDAAVLALLGYDPINEHPGRGPIEALGVDIELKEEKEVAFRGNFATVDPLTKKIIDRRAGRGINKEEANELASLIDGIQLLNGKGYAKVKATVGHRVVVVLGHKEKQLGDEVSNTDPAYERRGKVSVALENFDATIKPCIPLNQDEKNRITCELVNEFTERAIKILSSSKVNESRLKNGMLPANAILLRDAGTGKAKMKDISAMYSNLKFSALTEMPVEKGIAKAAGMKMIDVSSISGERKHVYEQWALKTIEALSVSDVVYVHLKGPDEPGHEGNLKLKTKIIEDIDKYYLGSIVKYLEKEDIAILVTSDHATPCEKKAHSDSPVPFLLYSKNFSDGDRIKRFDEVECKSGSFGLISEGKNLLKTVLSFLKML</sequence>
<evidence type="ECO:0000313" key="8">
    <source>
        <dbReference type="EMBL" id="PMB75873.1"/>
    </source>
</evidence>
<dbReference type="InterPro" id="IPR017850">
    <property type="entry name" value="Alkaline_phosphatase_core_sf"/>
</dbReference>
<reference evidence="8 9" key="1">
    <citation type="submission" date="2018-01" db="EMBL/GenBank/DDBJ databases">
        <title>Metagenomic assembled genomes from two thermal pools in the Uzon Caldera, Kamchatka, Russia.</title>
        <authorList>
            <person name="Wilkins L."/>
            <person name="Ettinger C."/>
        </authorList>
    </citation>
    <scope>NUCLEOTIDE SEQUENCE [LARGE SCALE GENOMIC DNA]</scope>
    <source>
        <strain evidence="8">ZAV-06</strain>
    </source>
</reference>
<keyword evidence="7" id="KW-0413">Isomerase</keyword>
<reference evidence="7" key="2">
    <citation type="journal article" date="2020" name="mSystems">
        <title>Genome- and Community-Level Interaction Insights into Carbon Utilization and Element Cycling Functions of Hydrothermarchaeota in Hydrothermal Sediment.</title>
        <authorList>
            <person name="Zhou Z."/>
            <person name="Liu Y."/>
            <person name="Xu W."/>
            <person name="Pan J."/>
            <person name="Luo Z.H."/>
            <person name="Li M."/>
        </authorList>
    </citation>
    <scope>NUCLEOTIDE SEQUENCE [LARGE SCALE GENOMIC DNA]</scope>
    <source>
        <strain evidence="7">SpSt-1261</strain>
    </source>
</reference>
<name>A0A2J6N3T4_9CREN</name>
<dbReference type="AlphaFoldDB" id="A0A2J6N3T4"/>
<keyword evidence="5" id="KW-0324">Glycolysis</keyword>
<dbReference type="InterPro" id="IPR004456">
    <property type="entry name" value="Pglycerate_mutase_ApgM"/>
</dbReference>
<dbReference type="EMBL" id="PNIM01000005">
    <property type="protein sequence ID" value="PMB75873.1"/>
    <property type="molecule type" value="Genomic_DNA"/>
</dbReference>
<evidence type="ECO:0000256" key="3">
    <source>
        <dbReference type="ARBA" id="ARBA00004921"/>
    </source>
</evidence>
<evidence type="ECO:0000256" key="4">
    <source>
        <dbReference type="ARBA" id="ARBA00005524"/>
    </source>
</evidence>
<dbReference type="GO" id="GO:0046872">
    <property type="term" value="F:metal ion binding"/>
    <property type="evidence" value="ECO:0007669"/>
    <property type="project" value="InterPro"/>
</dbReference>
<keyword evidence="8" id="KW-0670">Pyruvate</keyword>
<evidence type="ECO:0000256" key="1">
    <source>
        <dbReference type="ARBA" id="ARBA00000370"/>
    </source>
</evidence>
<feature type="domain" description="Metalloenzyme" evidence="6">
    <location>
        <begin position="1"/>
        <end position="410"/>
    </location>
</feature>
<dbReference type="Gene3D" id="3.40.720.10">
    <property type="entry name" value="Alkaline Phosphatase, subunit A"/>
    <property type="match status" value="2"/>
</dbReference>
<dbReference type="PIRSF" id="PIRSF006392">
    <property type="entry name" value="IPGAM_arch"/>
    <property type="match status" value="1"/>
</dbReference>
<dbReference type="Proteomes" id="UP000237153">
    <property type="component" value="Unassembled WGS sequence"/>
</dbReference>
<proteinExistence type="inferred from homology"/>
<dbReference type="PANTHER" id="PTHR31209">
    <property type="entry name" value="COFACTOR-INDEPENDENT PHOSPHOGLYCERATE MUTASE"/>
    <property type="match status" value="1"/>
</dbReference>
<dbReference type="PANTHER" id="PTHR31209:SF0">
    <property type="entry name" value="METALLOENZYME DOMAIN-CONTAINING PROTEIN"/>
    <property type="match status" value="1"/>
</dbReference>
<dbReference type="Gene3D" id="3.30.70.2130">
    <property type="entry name" value="Metalloenzyme domain"/>
    <property type="match status" value="1"/>
</dbReference>
<evidence type="ECO:0000313" key="9">
    <source>
        <dbReference type="Proteomes" id="UP000237153"/>
    </source>
</evidence>
<dbReference type="CDD" id="cd16011">
    <property type="entry name" value="iPGM_like"/>
    <property type="match status" value="1"/>
</dbReference>
<dbReference type="GO" id="GO:0004619">
    <property type="term" value="F:phosphoglycerate mutase activity"/>
    <property type="evidence" value="ECO:0007669"/>
    <property type="project" value="UniProtKB-EC"/>
</dbReference>
<dbReference type="Pfam" id="PF10143">
    <property type="entry name" value="PhosphMutase"/>
    <property type="match status" value="1"/>
</dbReference>
<dbReference type="Proteomes" id="UP000886076">
    <property type="component" value="Unassembled WGS sequence"/>
</dbReference>
<dbReference type="RefSeq" id="WP_272985618.1">
    <property type="nucleotide sequence ID" value="NZ_DSFH01000056.1"/>
</dbReference>
<dbReference type="EC" id="5.4.2.12" evidence="7"/>